<dbReference type="InterPro" id="IPR038765">
    <property type="entry name" value="Papain-like_cys_pep_sf"/>
</dbReference>
<evidence type="ECO:0000259" key="3">
    <source>
        <dbReference type="Pfam" id="PF05257"/>
    </source>
</evidence>
<feature type="domain" description="Peptidase C51" evidence="3">
    <location>
        <begin position="80"/>
        <end position="158"/>
    </location>
</feature>
<dbReference type="Proteomes" id="UP000645462">
    <property type="component" value="Unassembled WGS sequence"/>
</dbReference>
<organism evidence="4 5">
    <name type="scientific">Marivita lacus</name>
    <dbReference type="NCBI Taxonomy" id="1323742"/>
    <lineage>
        <taxon>Bacteria</taxon>
        <taxon>Pseudomonadati</taxon>
        <taxon>Pseudomonadota</taxon>
        <taxon>Alphaproteobacteria</taxon>
        <taxon>Rhodobacterales</taxon>
        <taxon>Roseobacteraceae</taxon>
        <taxon>Marivita</taxon>
    </lineage>
</organism>
<evidence type="ECO:0000256" key="1">
    <source>
        <dbReference type="SAM" id="Phobius"/>
    </source>
</evidence>
<accession>A0ABQ1L7M2</accession>
<dbReference type="InterPro" id="IPR013423">
    <property type="entry name" value="CHP02594"/>
</dbReference>
<name>A0ABQ1L7M2_9RHOB</name>
<dbReference type="Pfam" id="PF01471">
    <property type="entry name" value="PG_binding_1"/>
    <property type="match status" value="1"/>
</dbReference>
<keyword evidence="5" id="KW-1185">Reference proteome</keyword>
<gene>
    <name evidence="4" type="ORF">GCM10011363_40560</name>
</gene>
<evidence type="ECO:0000313" key="4">
    <source>
        <dbReference type="EMBL" id="GGC19760.1"/>
    </source>
</evidence>
<dbReference type="InterPro" id="IPR036366">
    <property type="entry name" value="PGBDSf"/>
</dbReference>
<feature type="domain" description="Peptidoglycan binding-like" evidence="2">
    <location>
        <begin position="190"/>
        <end position="230"/>
    </location>
</feature>
<protein>
    <recommendedName>
        <fullName evidence="6">TIGR02594 family protein</fullName>
    </recommendedName>
</protein>
<dbReference type="EMBL" id="BMFC01000016">
    <property type="protein sequence ID" value="GGC19760.1"/>
    <property type="molecule type" value="Genomic_DNA"/>
</dbReference>
<evidence type="ECO:0008006" key="6">
    <source>
        <dbReference type="Google" id="ProtNLM"/>
    </source>
</evidence>
<dbReference type="Gene3D" id="3.90.1720.10">
    <property type="entry name" value="endopeptidase domain like (from Nostoc punctiforme)"/>
    <property type="match status" value="1"/>
</dbReference>
<sequence length="351" mass="37289">MNIAQPVRGAICAVAACGFANLQHASHSRPSGRLFLSETEMTPYEIAKTYIGTTEGSGPQNNPVIVQMYATVGHDWVEHDSVAWCAAFVGHCIERAGLRSTRKLNARSYLNWGVPVDLAEAQEGDIAIFTRGDPSGWQGHVGFFVRKTAASIEVLGGNQADAVNIKRYSKTRLLGIRRAGSVAPAVTLSVRDVQQRLRALGYHEVGTADGIMGPRTRAAILAFRQDNALTLAPIIDTALIDALDTVPPREIAAERASGMPRNSRIVTAANTQIGLGTLGALGTLSSQIAPALAEAEGAQGLAHRLIALLGLDGWLPALLPWIGAAVFLAVVCAAWRARAARIEDHRSGKTP</sequence>
<dbReference type="InterPro" id="IPR007921">
    <property type="entry name" value="CHAP_dom"/>
</dbReference>
<keyword evidence="1" id="KW-0472">Membrane</keyword>
<dbReference type="SUPFAM" id="SSF54001">
    <property type="entry name" value="Cysteine proteinases"/>
    <property type="match status" value="1"/>
</dbReference>
<dbReference type="InterPro" id="IPR036365">
    <property type="entry name" value="PGBD-like_sf"/>
</dbReference>
<proteinExistence type="predicted"/>
<feature type="transmembrane region" description="Helical" evidence="1">
    <location>
        <begin position="314"/>
        <end position="337"/>
    </location>
</feature>
<dbReference type="SUPFAM" id="SSF47090">
    <property type="entry name" value="PGBD-like"/>
    <property type="match status" value="1"/>
</dbReference>
<evidence type="ECO:0000259" key="2">
    <source>
        <dbReference type="Pfam" id="PF01471"/>
    </source>
</evidence>
<keyword evidence="1" id="KW-1133">Transmembrane helix</keyword>
<dbReference type="Gene3D" id="1.10.101.10">
    <property type="entry name" value="PGBD-like superfamily/PGBD"/>
    <property type="match status" value="1"/>
</dbReference>
<dbReference type="Pfam" id="PF05257">
    <property type="entry name" value="CHAP"/>
    <property type="match status" value="1"/>
</dbReference>
<comment type="caution">
    <text evidence="4">The sequence shown here is derived from an EMBL/GenBank/DDBJ whole genome shotgun (WGS) entry which is preliminary data.</text>
</comment>
<dbReference type="InterPro" id="IPR002477">
    <property type="entry name" value="Peptidoglycan-bd-like"/>
</dbReference>
<reference evidence="5" key="1">
    <citation type="journal article" date="2019" name="Int. J. Syst. Evol. Microbiol.">
        <title>The Global Catalogue of Microorganisms (GCM) 10K type strain sequencing project: providing services to taxonomists for standard genome sequencing and annotation.</title>
        <authorList>
            <consortium name="The Broad Institute Genomics Platform"/>
            <consortium name="The Broad Institute Genome Sequencing Center for Infectious Disease"/>
            <person name="Wu L."/>
            <person name="Ma J."/>
        </authorList>
    </citation>
    <scope>NUCLEOTIDE SEQUENCE [LARGE SCALE GENOMIC DNA]</scope>
    <source>
        <strain evidence="5">CGMCC 1.12478</strain>
    </source>
</reference>
<keyword evidence="1" id="KW-0812">Transmembrane</keyword>
<evidence type="ECO:0000313" key="5">
    <source>
        <dbReference type="Proteomes" id="UP000645462"/>
    </source>
</evidence>
<dbReference type="NCBIfam" id="TIGR02594">
    <property type="entry name" value="TIGR02594 family protein"/>
    <property type="match status" value="1"/>
</dbReference>